<evidence type="ECO:0000313" key="8">
    <source>
        <dbReference type="EMBL" id="OEU16561.1"/>
    </source>
</evidence>
<evidence type="ECO:0000256" key="2">
    <source>
        <dbReference type="ARBA" id="ARBA00009124"/>
    </source>
</evidence>
<dbReference type="GO" id="GO:1990904">
    <property type="term" value="C:ribonucleoprotein complex"/>
    <property type="evidence" value="ECO:0007669"/>
    <property type="project" value="UniProtKB-KW"/>
</dbReference>
<evidence type="ECO:0000313" key="9">
    <source>
        <dbReference type="Proteomes" id="UP000095751"/>
    </source>
</evidence>
<dbReference type="InParanoid" id="A0A1E7FEG2"/>
<proteinExistence type="inferred from homology"/>
<evidence type="ECO:0000256" key="5">
    <source>
        <dbReference type="ARBA" id="ARBA00022980"/>
    </source>
</evidence>
<keyword evidence="3" id="KW-0150">Chloroplast</keyword>
<keyword evidence="9" id="KW-1185">Reference proteome</keyword>
<dbReference type="InterPro" id="IPR005824">
    <property type="entry name" value="KOW"/>
</dbReference>
<dbReference type="CDD" id="cd06090">
    <property type="entry name" value="KOW_RPL27"/>
    <property type="match status" value="1"/>
</dbReference>
<evidence type="ECO:0000256" key="6">
    <source>
        <dbReference type="ARBA" id="ARBA00023274"/>
    </source>
</evidence>
<dbReference type="GO" id="GO:0005840">
    <property type="term" value="C:ribosome"/>
    <property type="evidence" value="ECO:0007669"/>
    <property type="project" value="UniProtKB-KW"/>
</dbReference>
<accession>A0A1E7FEG2</accession>
<dbReference type="InterPro" id="IPR008991">
    <property type="entry name" value="Translation_prot_SH3-like_sf"/>
</dbReference>
<dbReference type="PANTHER" id="PTHR10497">
    <property type="entry name" value="60S RIBOSOMAL PROTEIN L27"/>
    <property type="match status" value="1"/>
</dbReference>
<dbReference type="SMART" id="SM00739">
    <property type="entry name" value="KOW"/>
    <property type="match status" value="1"/>
</dbReference>
<dbReference type="InterPro" id="IPR041991">
    <property type="entry name" value="Ribosomal_eL27_KOW"/>
</dbReference>
<dbReference type="EMBL" id="KV784358">
    <property type="protein sequence ID" value="OEU16561.1"/>
    <property type="molecule type" value="Genomic_DNA"/>
</dbReference>
<dbReference type="AlphaFoldDB" id="A0A1E7FEG2"/>
<comment type="subcellular location">
    <subcellularLocation>
        <location evidence="1">Plastid</location>
        <location evidence="1">Chloroplast</location>
    </subcellularLocation>
</comment>
<evidence type="ECO:0000256" key="4">
    <source>
        <dbReference type="ARBA" id="ARBA00022640"/>
    </source>
</evidence>
<organism evidence="8 9">
    <name type="scientific">Fragilariopsis cylindrus CCMP1102</name>
    <dbReference type="NCBI Taxonomy" id="635003"/>
    <lineage>
        <taxon>Eukaryota</taxon>
        <taxon>Sar</taxon>
        <taxon>Stramenopiles</taxon>
        <taxon>Ochrophyta</taxon>
        <taxon>Bacillariophyta</taxon>
        <taxon>Bacillariophyceae</taxon>
        <taxon>Bacillariophycidae</taxon>
        <taxon>Bacillariales</taxon>
        <taxon>Bacillariaceae</taxon>
        <taxon>Fragilariopsis</taxon>
    </lineage>
</organism>
<dbReference type="GO" id="GO:0003735">
    <property type="term" value="F:structural constituent of ribosome"/>
    <property type="evidence" value="ECO:0007669"/>
    <property type="project" value="InterPro"/>
</dbReference>
<dbReference type="Proteomes" id="UP000095751">
    <property type="component" value="Unassembled WGS sequence"/>
</dbReference>
<dbReference type="GO" id="GO:0006412">
    <property type="term" value="P:translation"/>
    <property type="evidence" value="ECO:0007669"/>
    <property type="project" value="InterPro"/>
</dbReference>
<sequence>MYRSMVYWFSTESNGGNLICILYHHIWIFILRNETFLISHTDSHLLFILSISIPETGKVVIVLAGRHAGKKAVVVKTFDEGNSEKKFSHCLVAGLARNPRKVTKAMSKSKVEKRSKCMKPFVKYINVRHIFPTRYVVDIDLKKTVDEADLVDAERRVDVKKNLKKLLLDRYLNQKEITSEKKAQGSNYFFQKLRF</sequence>
<evidence type="ECO:0000256" key="1">
    <source>
        <dbReference type="ARBA" id="ARBA00004229"/>
    </source>
</evidence>
<gene>
    <name evidence="8" type="primary">L27</name>
    <name evidence="8" type="ORF">FRACYDRAFT_269038</name>
</gene>
<dbReference type="FunCoup" id="A0A1E7FEG2">
    <property type="interactions" value="404"/>
</dbReference>
<name>A0A1E7FEG2_9STRA</name>
<dbReference type="SUPFAM" id="SSF50104">
    <property type="entry name" value="Translation proteins SH3-like domain"/>
    <property type="match status" value="1"/>
</dbReference>
<feature type="domain" description="KOW" evidence="7">
    <location>
        <begin position="53"/>
        <end position="80"/>
    </location>
</feature>
<evidence type="ECO:0000259" key="7">
    <source>
        <dbReference type="SMART" id="SM00739"/>
    </source>
</evidence>
<dbReference type="InterPro" id="IPR001141">
    <property type="entry name" value="Ribosomal_eL27"/>
</dbReference>
<keyword evidence="4" id="KW-0934">Plastid</keyword>
<dbReference type="InterPro" id="IPR038655">
    <property type="entry name" value="Ribosomal_eL27_sf"/>
</dbReference>
<reference evidence="8 9" key="1">
    <citation type="submission" date="2016-09" db="EMBL/GenBank/DDBJ databases">
        <title>Extensive genetic diversity and differential bi-allelic expression allows diatom success in the polar Southern Ocean.</title>
        <authorList>
            <consortium name="DOE Joint Genome Institute"/>
            <person name="Mock T."/>
            <person name="Otillar R.P."/>
            <person name="Strauss J."/>
            <person name="Dupont C."/>
            <person name="Frickenhaus S."/>
            <person name="Maumus F."/>
            <person name="Mcmullan M."/>
            <person name="Sanges R."/>
            <person name="Schmutz J."/>
            <person name="Toseland A."/>
            <person name="Valas R."/>
            <person name="Veluchamy A."/>
            <person name="Ward B.J."/>
            <person name="Allen A."/>
            <person name="Barry K."/>
            <person name="Falciatore A."/>
            <person name="Ferrante M."/>
            <person name="Fortunato A.E."/>
            <person name="Gloeckner G."/>
            <person name="Gruber A."/>
            <person name="Hipkin R."/>
            <person name="Janech M."/>
            <person name="Kroth P."/>
            <person name="Leese F."/>
            <person name="Lindquist E."/>
            <person name="Lyon B.R."/>
            <person name="Martin J."/>
            <person name="Mayer C."/>
            <person name="Parker M."/>
            <person name="Quesneville H."/>
            <person name="Raymond J."/>
            <person name="Uhlig C."/>
            <person name="Valentin K.U."/>
            <person name="Worden A.Z."/>
            <person name="Armbrust E.V."/>
            <person name="Bowler C."/>
            <person name="Green B."/>
            <person name="Moulton V."/>
            <person name="Van Oosterhout C."/>
            <person name="Grigoriev I."/>
        </authorList>
    </citation>
    <scope>NUCLEOTIDE SEQUENCE [LARGE SCALE GENOMIC DNA]</scope>
    <source>
        <strain evidence="8 9">CCMP1102</strain>
    </source>
</reference>
<dbReference type="KEGG" id="fcy:FRACYDRAFT_269038"/>
<evidence type="ECO:0000256" key="3">
    <source>
        <dbReference type="ARBA" id="ARBA00022528"/>
    </source>
</evidence>
<dbReference type="GO" id="GO:0009507">
    <property type="term" value="C:chloroplast"/>
    <property type="evidence" value="ECO:0007669"/>
    <property type="project" value="UniProtKB-SubCell"/>
</dbReference>
<dbReference type="Gene3D" id="2.30.30.770">
    <property type="match status" value="1"/>
</dbReference>
<protein>
    <submittedName>
        <fullName evidence="8">Large ribosomal subunit L27</fullName>
    </submittedName>
</protein>
<dbReference type="OrthoDB" id="2365484at2759"/>
<keyword evidence="6" id="KW-0687">Ribonucleoprotein</keyword>
<dbReference type="Pfam" id="PF00467">
    <property type="entry name" value="KOW"/>
    <property type="match status" value="1"/>
</dbReference>
<comment type="similarity">
    <text evidence="2">Belongs to the eukaryotic ribosomal protein eL27 family.</text>
</comment>
<keyword evidence="5" id="KW-0689">Ribosomal protein</keyword>
<dbReference type="Pfam" id="PF01777">
    <property type="entry name" value="Ribosomal_L27e"/>
    <property type="match status" value="1"/>
</dbReference>